<dbReference type="Gene3D" id="3.30.460.20">
    <property type="entry name" value="CorA soluble domain-like"/>
    <property type="match status" value="1"/>
</dbReference>
<evidence type="ECO:0000256" key="5">
    <source>
        <dbReference type="ARBA" id="ARBA00022692"/>
    </source>
</evidence>
<dbReference type="GO" id="GO:0015095">
    <property type="term" value="F:magnesium ion transmembrane transporter activity"/>
    <property type="evidence" value="ECO:0007669"/>
    <property type="project" value="UniProtKB-UniRule"/>
</dbReference>
<keyword evidence="6 8" id="KW-1133">Transmembrane helix</keyword>
<evidence type="ECO:0000256" key="6">
    <source>
        <dbReference type="ARBA" id="ARBA00022989"/>
    </source>
</evidence>
<dbReference type="KEGG" id="mhz:Metho_0904"/>
<accession>L0KVI5</accession>
<feature type="transmembrane region" description="Helical" evidence="8">
    <location>
        <begin position="335"/>
        <end position="355"/>
    </location>
</feature>
<dbReference type="PANTHER" id="PTHR46494">
    <property type="entry name" value="CORA FAMILY METAL ION TRANSPORTER (EUROFUNG)"/>
    <property type="match status" value="1"/>
</dbReference>
<feature type="transmembrane region" description="Helical" evidence="8">
    <location>
        <begin position="303"/>
        <end position="323"/>
    </location>
</feature>
<gene>
    <name evidence="8" type="primary">corA</name>
    <name evidence="9" type="ordered locus">Metho_0904</name>
</gene>
<proteinExistence type="inferred from homology"/>
<dbReference type="FunFam" id="1.20.58.340:FF:000012">
    <property type="entry name" value="Magnesium transport protein CorA"/>
    <property type="match status" value="1"/>
</dbReference>
<keyword evidence="7 8" id="KW-0472">Membrane</keyword>
<protein>
    <recommendedName>
        <fullName evidence="8">Magnesium transport protein CorA</fullName>
    </recommendedName>
</protein>
<dbReference type="RefSeq" id="WP_015324313.1">
    <property type="nucleotide sequence ID" value="NC_019977.1"/>
</dbReference>
<dbReference type="NCBIfam" id="TIGR00383">
    <property type="entry name" value="corA"/>
    <property type="match status" value="1"/>
</dbReference>
<dbReference type="PANTHER" id="PTHR46494:SF1">
    <property type="entry name" value="CORA FAMILY METAL ION TRANSPORTER (EUROFUNG)"/>
    <property type="match status" value="1"/>
</dbReference>
<keyword evidence="10" id="KW-1185">Reference proteome</keyword>
<reference evidence="10" key="1">
    <citation type="submission" date="2012-02" db="EMBL/GenBank/DDBJ databases">
        <title>Complete sequence of chromosome of Methanomethylovorans hollandica DSM 15978.</title>
        <authorList>
            <person name="Lucas S."/>
            <person name="Copeland A."/>
            <person name="Lapidus A."/>
            <person name="Glavina del Rio T."/>
            <person name="Dalin E."/>
            <person name="Tice H."/>
            <person name="Bruce D."/>
            <person name="Goodwin L."/>
            <person name="Pitluck S."/>
            <person name="Peters L."/>
            <person name="Mikhailova N."/>
            <person name="Held B."/>
            <person name="Kyrpides N."/>
            <person name="Mavromatis K."/>
            <person name="Ivanova N."/>
            <person name="Brettin T."/>
            <person name="Detter J.C."/>
            <person name="Han C."/>
            <person name="Larimer F."/>
            <person name="Land M."/>
            <person name="Hauser L."/>
            <person name="Markowitz V."/>
            <person name="Cheng J.-F."/>
            <person name="Hugenholtz P."/>
            <person name="Woyke T."/>
            <person name="Wu D."/>
            <person name="Spring S."/>
            <person name="Schroeder M."/>
            <person name="Brambilla E."/>
            <person name="Klenk H.-P."/>
            <person name="Eisen J.A."/>
        </authorList>
    </citation>
    <scope>NUCLEOTIDE SEQUENCE [LARGE SCALE GENOMIC DNA]</scope>
    <source>
        <strain evidence="10">DSM 15978 / NBRC 107637 / DMS1</strain>
    </source>
</reference>
<sequence>MSNRFVKRASEKSGLPPGTIVHVGDKRTEAVKITVIDYDKDHCQMKEITDVEELLSFRDNPTVTWINIDGVHDVTIIERLGRSFSIHPLVLEDILHTTQRPKIEDFEGYIYIVLQMFYLSDRKGEHDAGPEVISEQVSLILGPNFVISLQEAGGDTFDPIRMRLKASKGRIREMGADYLAYALIDSIVDNYFVILEKLGELIEMLEDELLADPGPDTLEKLHVLRNEMIFLRKSAWPLREVLNRLLREESGLISRTTQIYIKDIYDHIIQVIDTIETYRDMLSGMLDIYLSSISNRMNEVMKVLTIIATIFIPLTFLAGVYGMNFRYMPELSWKWGYPFLWLIMITIGITMFFYFRKKKWL</sequence>
<keyword evidence="8" id="KW-0460">Magnesium</keyword>
<dbReference type="GO" id="GO:0000287">
    <property type="term" value="F:magnesium ion binding"/>
    <property type="evidence" value="ECO:0007669"/>
    <property type="project" value="TreeGrafter"/>
</dbReference>
<dbReference type="InterPro" id="IPR045863">
    <property type="entry name" value="CorA_TM1_TM2"/>
</dbReference>
<evidence type="ECO:0000256" key="2">
    <source>
        <dbReference type="ARBA" id="ARBA00009765"/>
    </source>
</evidence>
<evidence type="ECO:0000256" key="4">
    <source>
        <dbReference type="ARBA" id="ARBA00022475"/>
    </source>
</evidence>
<dbReference type="InterPro" id="IPR004488">
    <property type="entry name" value="Mg/Co-transport_prot_CorA"/>
</dbReference>
<keyword evidence="5 8" id="KW-0812">Transmembrane</keyword>
<name>L0KVI5_METHD</name>
<dbReference type="GO" id="GO:0005886">
    <property type="term" value="C:plasma membrane"/>
    <property type="evidence" value="ECO:0007669"/>
    <property type="project" value="UniProtKB-SubCell"/>
</dbReference>
<evidence type="ECO:0000256" key="7">
    <source>
        <dbReference type="ARBA" id="ARBA00023136"/>
    </source>
</evidence>
<evidence type="ECO:0000256" key="8">
    <source>
        <dbReference type="RuleBase" id="RU362010"/>
    </source>
</evidence>
<dbReference type="InterPro" id="IPR045861">
    <property type="entry name" value="CorA_cytoplasmic_dom"/>
</dbReference>
<keyword evidence="4 8" id="KW-1003">Cell membrane</keyword>
<comment type="function">
    <text evidence="8">Mediates influx of magnesium ions.</text>
</comment>
<dbReference type="AlphaFoldDB" id="L0KVI5"/>
<keyword evidence="8" id="KW-0406">Ion transport</keyword>
<dbReference type="Gene3D" id="1.20.58.340">
    <property type="entry name" value="Magnesium transport protein CorA, transmembrane region"/>
    <property type="match status" value="2"/>
</dbReference>
<dbReference type="Pfam" id="PF01544">
    <property type="entry name" value="CorA"/>
    <property type="match status" value="1"/>
</dbReference>
<comment type="subcellular location">
    <subcellularLocation>
        <location evidence="1">Cell membrane</location>
        <topology evidence="1">Multi-pass membrane protein</topology>
    </subcellularLocation>
    <subcellularLocation>
        <location evidence="8">Membrane</location>
        <topology evidence="8">Multi-pass membrane protein</topology>
    </subcellularLocation>
</comment>
<dbReference type="GO" id="GO:0050897">
    <property type="term" value="F:cobalt ion binding"/>
    <property type="evidence" value="ECO:0007669"/>
    <property type="project" value="TreeGrafter"/>
</dbReference>
<dbReference type="Proteomes" id="UP000010866">
    <property type="component" value="Chromosome"/>
</dbReference>
<evidence type="ECO:0000256" key="1">
    <source>
        <dbReference type="ARBA" id="ARBA00004651"/>
    </source>
</evidence>
<keyword evidence="3 8" id="KW-0813">Transport</keyword>
<dbReference type="STRING" id="867904.Metho_0904"/>
<evidence type="ECO:0000313" key="10">
    <source>
        <dbReference type="Proteomes" id="UP000010866"/>
    </source>
</evidence>
<dbReference type="SUPFAM" id="SSF143865">
    <property type="entry name" value="CorA soluble domain-like"/>
    <property type="match status" value="1"/>
</dbReference>
<dbReference type="CDD" id="cd12828">
    <property type="entry name" value="TmCorA-like_1"/>
    <property type="match status" value="1"/>
</dbReference>
<evidence type="ECO:0000313" key="9">
    <source>
        <dbReference type="EMBL" id="AGB49146.1"/>
    </source>
</evidence>
<dbReference type="SUPFAM" id="SSF144083">
    <property type="entry name" value="Magnesium transport protein CorA, transmembrane region"/>
    <property type="match status" value="1"/>
</dbReference>
<dbReference type="InterPro" id="IPR002523">
    <property type="entry name" value="MgTranspt_CorA/ZnTranspt_ZntB"/>
</dbReference>
<dbReference type="HOGENOM" id="CLU_007127_0_0_2"/>
<dbReference type="OrthoDB" id="28779at2157"/>
<dbReference type="EMBL" id="CP003362">
    <property type="protein sequence ID" value="AGB49146.1"/>
    <property type="molecule type" value="Genomic_DNA"/>
</dbReference>
<comment type="similarity">
    <text evidence="2 8">Belongs to the CorA metal ion transporter (MIT) (TC 1.A.35) family.</text>
</comment>
<dbReference type="GeneID" id="14408278"/>
<dbReference type="GO" id="GO:0015087">
    <property type="term" value="F:cobalt ion transmembrane transporter activity"/>
    <property type="evidence" value="ECO:0007669"/>
    <property type="project" value="UniProtKB-UniRule"/>
</dbReference>
<organism evidence="9 10">
    <name type="scientific">Methanomethylovorans hollandica (strain DSM 15978 / NBRC 107637 / DMS1)</name>
    <dbReference type="NCBI Taxonomy" id="867904"/>
    <lineage>
        <taxon>Archaea</taxon>
        <taxon>Methanobacteriati</taxon>
        <taxon>Methanobacteriota</taxon>
        <taxon>Stenosarchaea group</taxon>
        <taxon>Methanomicrobia</taxon>
        <taxon>Methanosarcinales</taxon>
        <taxon>Methanosarcinaceae</taxon>
        <taxon>Methanomethylovorans</taxon>
    </lineage>
</organism>
<evidence type="ECO:0000256" key="3">
    <source>
        <dbReference type="ARBA" id="ARBA00022448"/>
    </source>
</evidence>